<dbReference type="AlphaFoldDB" id="A0A9X3J697"/>
<dbReference type="PANTHER" id="PTHR42693">
    <property type="entry name" value="ARYLSULFATASE FAMILY MEMBER"/>
    <property type="match status" value="1"/>
</dbReference>
<dbReference type="CDD" id="cd16034">
    <property type="entry name" value="sulfatase_like"/>
    <property type="match status" value="1"/>
</dbReference>
<evidence type="ECO:0000256" key="4">
    <source>
        <dbReference type="ARBA" id="ARBA00022837"/>
    </source>
</evidence>
<dbReference type="InterPro" id="IPR000917">
    <property type="entry name" value="Sulfatase_N"/>
</dbReference>
<dbReference type="InterPro" id="IPR050738">
    <property type="entry name" value="Sulfatase"/>
</dbReference>
<evidence type="ECO:0000313" key="7">
    <source>
        <dbReference type="Proteomes" id="UP001145087"/>
    </source>
</evidence>
<keyword evidence="4" id="KW-0106">Calcium</keyword>
<reference evidence="6" key="1">
    <citation type="submission" date="2022-11" db="EMBL/GenBank/DDBJ databases">
        <title>Marilongibacter aestuarii gen. nov., sp. nov., isolated from tidal flat sediment.</title>
        <authorList>
            <person name="Jiayan W."/>
        </authorList>
    </citation>
    <scope>NUCLEOTIDE SEQUENCE</scope>
    <source>
        <strain evidence="6">Z1-6</strain>
    </source>
</reference>
<dbReference type="GO" id="GO:0046872">
    <property type="term" value="F:metal ion binding"/>
    <property type="evidence" value="ECO:0007669"/>
    <property type="project" value="UniProtKB-KW"/>
</dbReference>
<dbReference type="InterPro" id="IPR024607">
    <property type="entry name" value="Sulfatase_CS"/>
</dbReference>
<proteinExistence type="inferred from homology"/>
<name>A0A9X3J697_9BACT</name>
<organism evidence="6 7">
    <name type="scientific">Draconibacterium aestuarii</name>
    <dbReference type="NCBI Taxonomy" id="2998507"/>
    <lineage>
        <taxon>Bacteria</taxon>
        <taxon>Pseudomonadati</taxon>
        <taxon>Bacteroidota</taxon>
        <taxon>Bacteroidia</taxon>
        <taxon>Marinilabiliales</taxon>
        <taxon>Prolixibacteraceae</taxon>
        <taxon>Draconibacterium</taxon>
    </lineage>
</organism>
<dbReference type="InterPro" id="IPR017850">
    <property type="entry name" value="Alkaline_phosphatase_core_sf"/>
</dbReference>
<dbReference type="PROSITE" id="PS00149">
    <property type="entry name" value="SULFATASE_2"/>
    <property type="match status" value="1"/>
</dbReference>
<evidence type="ECO:0000256" key="2">
    <source>
        <dbReference type="ARBA" id="ARBA00022723"/>
    </source>
</evidence>
<feature type="domain" description="Sulfatase N-terminal" evidence="5">
    <location>
        <begin position="11"/>
        <end position="353"/>
    </location>
</feature>
<dbReference type="EMBL" id="JAPOHD010000015">
    <property type="protein sequence ID" value="MCY1720271.1"/>
    <property type="molecule type" value="Genomic_DNA"/>
</dbReference>
<dbReference type="RefSeq" id="WP_343332604.1">
    <property type="nucleotide sequence ID" value="NZ_JAPOHD010000015.1"/>
</dbReference>
<evidence type="ECO:0000259" key="5">
    <source>
        <dbReference type="Pfam" id="PF00884"/>
    </source>
</evidence>
<comment type="similarity">
    <text evidence="1">Belongs to the sulfatase family.</text>
</comment>
<accession>A0A9X3J697</accession>
<dbReference type="PANTHER" id="PTHR42693:SF53">
    <property type="entry name" value="ENDO-4-O-SULFATASE"/>
    <property type="match status" value="1"/>
</dbReference>
<dbReference type="Gene3D" id="3.40.720.10">
    <property type="entry name" value="Alkaline Phosphatase, subunit A"/>
    <property type="match status" value="1"/>
</dbReference>
<evidence type="ECO:0000313" key="6">
    <source>
        <dbReference type="EMBL" id="MCY1720271.1"/>
    </source>
</evidence>
<evidence type="ECO:0000256" key="3">
    <source>
        <dbReference type="ARBA" id="ARBA00022801"/>
    </source>
</evidence>
<keyword evidence="7" id="KW-1185">Reference proteome</keyword>
<dbReference type="Proteomes" id="UP001145087">
    <property type="component" value="Unassembled WGS sequence"/>
</dbReference>
<comment type="caution">
    <text evidence="6">The sequence shown here is derived from an EMBL/GenBank/DDBJ whole genome shotgun (WGS) entry which is preliminary data.</text>
</comment>
<keyword evidence="2" id="KW-0479">Metal-binding</keyword>
<dbReference type="Pfam" id="PF00884">
    <property type="entry name" value="Sulfatase"/>
    <property type="match status" value="1"/>
</dbReference>
<gene>
    <name evidence="6" type="ORF">OU798_07945</name>
</gene>
<keyword evidence="3" id="KW-0378">Hydrolase</keyword>
<sequence length="472" mass="53216">MESTKKDNFQPNLLIIQTDEHNFRTLGCYREQLRHEQAFVWGDGNNVETPNIDFLAKNGVLFTKFYAATPVCSPSRGTLISGRYPQHTGVPKNDLPLNDDIVTYSEVLGKAGYKTGFIGKWHLDGDGKPQWEPERKFGFADNRYMYNRGHWKKLEDTADGPKVAATNAKGAPSYDLGGADEHTFTTDFLTDKTIAFIEKNKNRPFSMYLSFPDPHGPDIVRAPYNSMYTGMNFQKPPSFNLDASIAPSWAKPEKNPKLTHDQYFGMVKCIDDNVGRIITYLREENLLDKTIIVFTSDHGDLRAEHGKHNKGNPLEASAKVPFVVYYPAKIPVGSVVNNTFNTVDFAPTFLTFMNQQVPAQMEGRDFSNLLTNPATQDSFEDITFMRSTGLGAEGNWIAAVTSRYKLILSKNDAPWLIDMETDPNELTNFIGEPDNATVVKELAHKLSEYAEKYNDGFLQRTKMAEDLKTLIQ</sequence>
<dbReference type="SUPFAM" id="SSF53649">
    <property type="entry name" value="Alkaline phosphatase-like"/>
    <property type="match status" value="1"/>
</dbReference>
<protein>
    <submittedName>
        <fullName evidence="6">Sulfatase</fullName>
    </submittedName>
</protein>
<dbReference type="GO" id="GO:0004065">
    <property type="term" value="F:arylsulfatase activity"/>
    <property type="evidence" value="ECO:0007669"/>
    <property type="project" value="TreeGrafter"/>
</dbReference>
<evidence type="ECO:0000256" key="1">
    <source>
        <dbReference type="ARBA" id="ARBA00008779"/>
    </source>
</evidence>